<comment type="subcellular location">
    <subcellularLocation>
        <location evidence="1">Nucleus</location>
    </subcellularLocation>
</comment>
<comment type="caution">
    <text evidence="10">The sequence shown here is derived from an EMBL/GenBank/DDBJ whole genome shotgun (WGS) entry which is preliminary data.</text>
</comment>
<dbReference type="InterPro" id="IPR017930">
    <property type="entry name" value="Myb_dom"/>
</dbReference>
<keyword evidence="3" id="KW-0805">Transcription regulation</keyword>
<accession>A0A8J6BRI3</accession>
<keyword evidence="4" id="KW-0238">DNA-binding</keyword>
<dbReference type="InterPro" id="IPR050560">
    <property type="entry name" value="MYB_TF"/>
</dbReference>
<sequence>MELSTSKNTSDCAKPAVPPSSCTRGHWRPEEDEKLKQLVEKYGPQNWNSIAEKLEGRSGKSCRLRWFNQLDPRINRRPFTEEEEKRLLAAHRHHGNKWALIARHFPGRTDNAVKNHWHVVRARSSRDRSRASAAAAAAGPRGSAPYGGSICQLEFDGGASATGSLCFGFGGGRGSGGALLFSELSSSSSSPAVRPAPLFKSFAGASFETAEYGYGGKEIPAGLPSITFSSPLSREAVLPLMDGHDNHHRLKGIFPHDNGGQPPLKRKPQFIDFLGVSS</sequence>
<dbReference type="PANTHER" id="PTHR45614">
    <property type="entry name" value="MYB PROTEIN-RELATED"/>
    <property type="match status" value="1"/>
</dbReference>
<dbReference type="PANTHER" id="PTHR45614:SF221">
    <property type="entry name" value="MYB DOMAIN PROTEIN 110"/>
    <property type="match status" value="1"/>
</dbReference>
<feature type="domain" description="HTH myb-type" evidence="9">
    <location>
        <begin position="71"/>
        <end position="125"/>
    </location>
</feature>
<feature type="region of interest" description="Disordered" evidence="7">
    <location>
        <begin position="121"/>
        <end position="143"/>
    </location>
</feature>
<dbReference type="PROSITE" id="PS50090">
    <property type="entry name" value="MYB_LIKE"/>
    <property type="match status" value="2"/>
</dbReference>
<keyword evidence="5" id="KW-0804">Transcription</keyword>
<dbReference type="AlphaFoldDB" id="A0A8J6BRI3"/>
<feature type="domain" description="Myb-like" evidence="8">
    <location>
        <begin position="71"/>
        <end position="121"/>
    </location>
</feature>
<feature type="domain" description="HTH myb-type" evidence="9">
    <location>
        <begin position="21"/>
        <end position="70"/>
    </location>
</feature>
<reference evidence="10" key="2">
    <citation type="submission" date="2021-02" db="EMBL/GenBank/DDBJ databases">
        <authorList>
            <person name="Kimball J.A."/>
            <person name="Haas M.W."/>
            <person name="Macchietto M."/>
            <person name="Kono T."/>
            <person name="Duquette J."/>
            <person name="Shao M."/>
        </authorList>
    </citation>
    <scope>NUCLEOTIDE SEQUENCE</scope>
    <source>
        <tissue evidence="10">Fresh leaf tissue</tissue>
    </source>
</reference>
<reference evidence="10" key="1">
    <citation type="journal article" date="2021" name="bioRxiv">
        <title>Whole Genome Assembly and Annotation of Northern Wild Rice, Zizania palustris L., Supports a Whole Genome Duplication in the Zizania Genus.</title>
        <authorList>
            <person name="Haas M."/>
            <person name="Kono T."/>
            <person name="Macchietto M."/>
            <person name="Millas R."/>
            <person name="McGilp L."/>
            <person name="Shao M."/>
            <person name="Duquette J."/>
            <person name="Hirsch C.N."/>
            <person name="Kimball J."/>
        </authorList>
    </citation>
    <scope>NUCLEOTIDE SEQUENCE</scope>
    <source>
        <tissue evidence="10">Fresh leaf tissue</tissue>
    </source>
</reference>
<feature type="domain" description="Myb-like" evidence="8">
    <location>
        <begin position="24"/>
        <end position="70"/>
    </location>
</feature>
<name>A0A8J6BRI3_ZIZPA</name>
<dbReference type="CDD" id="cd00167">
    <property type="entry name" value="SANT"/>
    <property type="match status" value="2"/>
</dbReference>
<evidence type="ECO:0000256" key="1">
    <source>
        <dbReference type="ARBA" id="ARBA00004123"/>
    </source>
</evidence>
<evidence type="ECO:0000259" key="8">
    <source>
        <dbReference type="PROSITE" id="PS50090"/>
    </source>
</evidence>
<dbReference type="Pfam" id="PF13921">
    <property type="entry name" value="Myb_DNA-bind_6"/>
    <property type="match status" value="1"/>
</dbReference>
<evidence type="ECO:0000256" key="5">
    <source>
        <dbReference type="ARBA" id="ARBA00023163"/>
    </source>
</evidence>
<evidence type="ECO:0000256" key="4">
    <source>
        <dbReference type="ARBA" id="ARBA00023125"/>
    </source>
</evidence>
<keyword evidence="11" id="KW-1185">Reference proteome</keyword>
<evidence type="ECO:0000259" key="9">
    <source>
        <dbReference type="PROSITE" id="PS51294"/>
    </source>
</evidence>
<dbReference type="GO" id="GO:0000981">
    <property type="term" value="F:DNA-binding transcription factor activity, RNA polymerase II-specific"/>
    <property type="evidence" value="ECO:0007669"/>
    <property type="project" value="TreeGrafter"/>
</dbReference>
<evidence type="ECO:0000256" key="3">
    <source>
        <dbReference type="ARBA" id="ARBA00023015"/>
    </source>
</evidence>
<keyword evidence="2" id="KW-0677">Repeat</keyword>
<feature type="region of interest" description="Disordered" evidence="7">
    <location>
        <begin position="1"/>
        <end position="27"/>
    </location>
</feature>
<dbReference type="PROSITE" id="PS51294">
    <property type="entry name" value="HTH_MYB"/>
    <property type="match status" value="2"/>
</dbReference>
<dbReference type="GO" id="GO:0005634">
    <property type="term" value="C:nucleus"/>
    <property type="evidence" value="ECO:0007669"/>
    <property type="project" value="UniProtKB-SubCell"/>
</dbReference>
<gene>
    <name evidence="10" type="ORF">GUJ93_ZPchr0011g27783</name>
</gene>
<evidence type="ECO:0000313" key="11">
    <source>
        <dbReference type="Proteomes" id="UP000729402"/>
    </source>
</evidence>
<evidence type="ECO:0000313" key="10">
    <source>
        <dbReference type="EMBL" id="KAG8091016.1"/>
    </source>
</evidence>
<dbReference type="FunFam" id="1.10.10.60:FF:000060">
    <property type="entry name" value="MYB transcription factor"/>
    <property type="match status" value="1"/>
</dbReference>
<dbReference type="InterPro" id="IPR001005">
    <property type="entry name" value="SANT/Myb"/>
</dbReference>
<feature type="compositionally biased region" description="Low complexity" evidence="7">
    <location>
        <begin position="131"/>
        <end position="143"/>
    </location>
</feature>
<dbReference type="GO" id="GO:0000978">
    <property type="term" value="F:RNA polymerase II cis-regulatory region sequence-specific DNA binding"/>
    <property type="evidence" value="ECO:0007669"/>
    <property type="project" value="TreeGrafter"/>
</dbReference>
<organism evidence="10 11">
    <name type="scientific">Zizania palustris</name>
    <name type="common">Northern wild rice</name>
    <dbReference type="NCBI Taxonomy" id="103762"/>
    <lineage>
        <taxon>Eukaryota</taxon>
        <taxon>Viridiplantae</taxon>
        <taxon>Streptophyta</taxon>
        <taxon>Embryophyta</taxon>
        <taxon>Tracheophyta</taxon>
        <taxon>Spermatophyta</taxon>
        <taxon>Magnoliopsida</taxon>
        <taxon>Liliopsida</taxon>
        <taxon>Poales</taxon>
        <taxon>Poaceae</taxon>
        <taxon>BOP clade</taxon>
        <taxon>Oryzoideae</taxon>
        <taxon>Oryzeae</taxon>
        <taxon>Zizaniinae</taxon>
        <taxon>Zizania</taxon>
    </lineage>
</organism>
<feature type="compositionally biased region" description="Polar residues" evidence="7">
    <location>
        <begin position="1"/>
        <end position="11"/>
    </location>
</feature>
<evidence type="ECO:0000256" key="2">
    <source>
        <dbReference type="ARBA" id="ARBA00022737"/>
    </source>
</evidence>
<keyword evidence="6" id="KW-0539">Nucleus</keyword>
<dbReference type="SMART" id="SM00717">
    <property type="entry name" value="SANT"/>
    <property type="match status" value="2"/>
</dbReference>
<proteinExistence type="predicted"/>
<evidence type="ECO:0000256" key="7">
    <source>
        <dbReference type="SAM" id="MobiDB-lite"/>
    </source>
</evidence>
<dbReference type="EMBL" id="JAAALK010000081">
    <property type="protein sequence ID" value="KAG8091016.1"/>
    <property type="molecule type" value="Genomic_DNA"/>
</dbReference>
<evidence type="ECO:0000256" key="6">
    <source>
        <dbReference type="ARBA" id="ARBA00023242"/>
    </source>
</evidence>
<protein>
    <submittedName>
        <fullName evidence="10">Uncharacterized protein</fullName>
    </submittedName>
</protein>
<dbReference type="Proteomes" id="UP000729402">
    <property type="component" value="Unassembled WGS sequence"/>
</dbReference>
<dbReference type="OrthoDB" id="2143914at2759"/>